<dbReference type="InterPro" id="IPR021324">
    <property type="entry name" value="DUF2929"/>
</dbReference>
<evidence type="ECO:0000313" key="2">
    <source>
        <dbReference type="EMBL" id="KWW16866.1"/>
    </source>
</evidence>
<feature type="transmembrane region" description="Helical" evidence="1">
    <location>
        <begin position="34"/>
        <end position="52"/>
    </location>
</feature>
<keyword evidence="1" id="KW-1133">Transmembrane helix</keyword>
<evidence type="ECO:0000313" key="3">
    <source>
        <dbReference type="Proteomes" id="UP000064189"/>
    </source>
</evidence>
<dbReference type="Proteomes" id="UP000064189">
    <property type="component" value="Unassembled WGS sequence"/>
</dbReference>
<gene>
    <name evidence="2" type="ORF">AS888_23050</name>
</gene>
<evidence type="ECO:0000256" key="1">
    <source>
        <dbReference type="SAM" id="Phobius"/>
    </source>
</evidence>
<proteinExistence type="predicted"/>
<comment type="caution">
    <text evidence="2">The sequence shown here is derived from an EMBL/GenBank/DDBJ whole genome shotgun (WGS) entry which is preliminary data.</text>
</comment>
<protein>
    <recommendedName>
        <fullName evidence="4">DUF2929 domain-containing protein</fullName>
    </recommendedName>
</protein>
<reference evidence="2 3" key="1">
    <citation type="submission" date="2015-11" db="EMBL/GenBank/DDBJ databases">
        <title>Genome Sequence of Bacillus simplex strain VanAntwerpen2.</title>
        <authorList>
            <person name="Couger M.B."/>
        </authorList>
    </citation>
    <scope>NUCLEOTIDE SEQUENCE [LARGE SCALE GENOMIC DNA]</scope>
    <source>
        <strain evidence="2 3">VanAntwerpen02</strain>
    </source>
</reference>
<evidence type="ECO:0008006" key="4">
    <source>
        <dbReference type="Google" id="ProtNLM"/>
    </source>
</evidence>
<name>A0A120GNZ8_9BACI</name>
<sequence>MRYAWTIFWTFLLVHMTVYVVSSMMGVSYDAAQGSILGIAASILILIIPAILPAGPTEEDSHQH</sequence>
<dbReference type="RefSeq" id="WP_061143033.1">
    <property type="nucleotide sequence ID" value="NZ_LNNH01000029.1"/>
</dbReference>
<keyword evidence="3" id="KW-1185">Reference proteome</keyword>
<dbReference type="AlphaFoldDB" id="A0A120GNZ8"/>
<feature type="transmembrane region" description="Helical" evidence="1">
    <location>
        <begin position="6"/>
        <end position="27"/>
    </location>
</feature>
<keyword evidence="1" id="KW-0472">Membrane</keyword>
<dbReference type="EMBL" id="LNNH01000029">
    <property type="protein sequence ID" value="KWW16866.1"/>
    <property type="molecule type" value="Genomic_DNA"/>
</dbReference>
<dbReference type="Pfam" id="PF11151">
    <property type="entry name" value="DUF2929"/>
    <property type="match status" value="1"/>
</dbReference>
<accession>A0A120GNZ8</accession>
<keyword evidence="1" id="KW-0812">Transmembrane</keyword>
<organism evidence="2 3">
    <name type="scientific">Peribacillus simplex</name>
    <dbReference type="NCBI Taxonomy" id="1478"/>
    <lineage>
        <taxon>Bacteria</taxon>
        <taxon>Bacillati</taxon>
        <taxon>Bacillota</taxon>
        <taxon>Bacilli</taxon>
        <taxon>Bacillales</taxon>
        <taxon>Bacillaceae</taxon>
        <taxon>Peribacillus</taxon>
    </lineage>
</organism>